<evidence type="ECO:0000313" key="2">
    <source>
        <dbReference type="Proteomes" id="UP001280121"/>
    </source>
</evidence>
<gene>
    <name evidence="1" type="ORF">Ddye_032594</name>
</gene>
<proteinExistence type="predicted"/>
<dbReference type="AlphaFoldDB" id="A0AAD9TD76"/>
<sequence length="66" mass="7640">MKLRDKSDYDDIKNLATCLKGKLENLYPLSEDCYIYRVPLLLHNSKGGFNPPQTIAIRPRTMVRKS</sequence>
<evidence type="ECO:0000313" key="1">
    <source>
        <dbReference type="EMBL" id="KAK2633597.1"/>
    </source>
</evidence>
<organism evidence="1 2">
    <name type="scientific">Dipteronia dyeriana</name>
    <dbReference type="NCBI Taxonomy" id="168575"/>
    <lineage>
        <taxon>Eukaryota</taxon>
        <taxon>Viridiplantae</taxon>
        <taxon>Streptophyta</taxon>
        <taxon>Embryophyta</taxon>
        <taxon>Tracheophyta</taxon>
        <taxon>Spermatophyta</taxon>
        <taxon>Magnoliopsida</taxon>
        <taxon>eudicotyledons</taxon>
        <taxon>Gunneridae</taxon>
        <taxon>Pentapetalae</taxon>
        <taxon>rosids</taxon>
        <taxon>malvids</taxon>
        <taxon>Sapindales</taxon>
        <taxon>Sapindaceae</taxon>
        <taxon>Hippocastanoideae</taxon>
        <taxon>Acereae</taxon>
        <taxon>Dipteronia</taxon>
    </lineage>
</organism>
<reference evidence="1" key="1">
    <citation type="journal article" date="2023" name="Plant J.">
        <title>Genome sequences and population genomics provide insights into the demographic history, inbreeding, and mutation load of two 'living fossil' tree species of Dipteronia.</title>
        <authorList>
            <person name="Feng Y."/>
            <person name="Comes H.P."/>
            <person name="Chen J."/>
            <person name="Zhu S."/>
            <person name="Lu R."/>
            <person name="Zhang X."/>
            <person name="Li P."/>
            <person name="Qiu J."/>
            <person name="Olsen K.M."/>
            <person name="Qiu Y."/>
        </authorList>
    </citation>
    <scope>NUCLEOTIDE SEQUENCE</scope>
    <source>
        <strain evidence="1">KIB01</strain>
    </source>
</reference>
<dbReference type="Proteomes" id="UP001280121">
    <property type="component" value="Unassembled WGS sequence"/>
</dbReference>
<comment type="caution">
    <text evidence="1">The sequence shown here is derived from an EMBL/GenBank/DDBJ whole genome shotgun (WGS) entry which is preliminary data.</text>
</comment>
<name>A0AAD9TD76_9ROSI</name>
<accession>A0AAD9TD76</accession>
<protein>
    <submittedName>
        <fullName evidence="1">Uncharacterized protein</fullName>
    </submittedName>
</protein>
<dbReference type="EMBL" id="JANJYI010000031">
    <property type="protein sequence ID" value="KAK2633597.1"/>
    <property type="molecule type" value="Genomic_DNA"/>
</dbReference>
<keyword evidence="2" id="KW-1185">Reference proteome</keyword>